<proteinExistence type="predicted"/>
<evidence type="ECO:0000313" key="2">
    <source>
        <dbReference type="Proteomes" id="UP000030451"/>
    </source>
</evidence>
<dbReference type="Proteomes" id="UP000030451">
    <property type="component" value="Unassembled WGS sequence"/>
</dbReference>
<organism evidence="1 2">
    <name type="scientific">Photobacterium sp. (strain ATCC 43367)</name>
    <dbReference type="NCBI Taxonomy" id="379097"/>
    <lineage>
        <taxon>Bacteria</taxon>
        <taxon>Pseudomonadati</taxon>
        <taxon>Pseudomonadota</taxon>
        <taxon>Gammaproteobacteria</taxon>
        <taxon>Vibrionales</taxon>
        <taxon>Vibrionaceae</taxon>
        <taxon>Vibrio</taxon>
        <taxon>Vibrio oreintalis group</taxon>
    </lineage>
</organism>
<dbReference type="Pfam" id="PF08888">
    <property type="entry name" value="HopJ"/>
    <property type="match status" value="1"/>
</dbReference>
<protein>
    <submittedName>
        <fullName evidence="1">Type III effector</fullName>
    </submittedName>
</protein>
<gene>
    <name evidence="1" type="ORF">NM06_20180</name>
</gene>
<dbReference type="RefSeq" id="WP_038193356.1">
    <property type="nucleotide sequence ID" value="NZ_JRWP01000062.1"/>
</dbReference>
<evidence type="ECO:0000313" key="1">
    <source>
        <dbReference type="EMBL" id="KGY06843.1"/>
    </source>
</evidence>
<dbReference type="AlphaFoldDB" id="A0A0A5JFR4"/>
<dbReference type="STRING" id="379097.SE23_03660"/>
<dbReference type="Gene3D" id="3.20.160.10">
    <property type="entry name" value="vpa0580 domain like"/>
    <property type="match status" value="1"/>
</dbReference>
<dbReference type="InterPro" id="IPR038604">
    <property type="entry name" value="HopJ_sf"/>
</dbReference>
<dbReference type="InterPro" id="IPR014984">
    <property type="entry name" value="HopJ"/>
</dbReference>
<accession>A0A0A5JFR4</accession>
<reference evidence="1 2" key="1">
    <citation type="submission" date="2014-10" db="EMBL/GenBank/DDBJ databases">
        <title>Genome sequencing of Vibrio sinaloensis T08.</title>
        <authorList>
            <person name="Chan K.-G."/>
            <person name="Mohamad N.I."/>
        </authorList>
    </citation>
    <scope>NUCLEOTIDE SEQUENCE [LARGE SCALE GENOMIC DNA]</scope>
    <source>
        <strain evidence="1 2">T08</strain>
    </source>
</reference>
<dbReference type="EMBL" id="JRWP01000062">
    <property type="protein sequence ID" value="KGY06843.1"/>
    <property type="molecule type" value="Genomic_DNA"/>
</dbReference>
<dbReference type="OrthoDB" id="9790826at2"/>
<comment type="caution">
    <text evidence="1">The sequence shown here is derived from an EMBL/GenBank/DDBJ whole genome shotgun (WGS) entry which is preliminary data.</text>
</comment>
<sequence length="114" mass="12742">MELNAFIEKLNQQPEQVEFEQTIAVIDAYYDFVPTSFTNGSTRNDAGQNNGSCKIFAFGKLNGLDKASTLACFGRFYRQDVLENPDGEDHANIRNFIQSGWDGVHFNGEALIAK</sequence>
<name>A0A0A5JFR4_PHOS4</name>